<feature type="transmembrane region" description="Helical" evidence="6">
    <location>
        <begin position="95"/>
        <end position="118"/>
    </location>
</feature>
<dbReference type="InterPro" id="IPR001851">
    <property type="entry name" value="ABC_transp_permease"/>
</dbReference>
<keyword evidence="5 6" id="KW-0472">Membrane</keyword>
<feature type="transmembrane region" description="Helical" evidence="6">
    <location>
        <begin position="72"/>
        <end position="89"/>
    </location>
</feature>
<dbReference type="Proteomes" id="UP000248916">
    <property type="component" value="Unassembled WGS sequence"/>
</dbReference>
<keyword evidence="4 6" id="KW-1133">Transmembrane helix</keyword>
<dbReference type="AlphaFoldDB" id="A0A2W7MW78"/>
<comment type="subcellular location">
    <subcellularLocation>
        <location evidence="1">Cell membrane</location>
        <topology evidence="1">Multi-pass membrane protein</topology>
    </subcellularLocation>
</comment>
<keyword evidence="3 6" id="KW-0812">Transmembrane</keyword>
<dbReference type="CDD" id="cd06579">
    <property type="entry name" value="TM_PBP1_transp_AraH_like"/>
    <property type="match status" value="1"/>
</dbReference>
<gene>
    <name evidence="7" type="ORF">LX81_03728</name>
</gene>
<feature type="transmembrane region" description="Helical" evidence="6">
    <location>
        <begin position="166"/>
        <end position="187"/>
    </location>
</feature>
<feature type="transmembrane region" description="Helical" evidence="6">
    <location>
        <begin position="249"/>
        <end position="266"/>
    </location>
</feature>
<evidence type="ECO:0000256" key="5">
    <source>
        <dbReference type="ARBA" id="ARBA00023136"/>
    </source>
</evidence>
<feature type="transmembrane region" description="Helical" evidence="6">
    <location>
        <begin position="45"/>
        <end position="67"/>
    </location>
</feature>
<protein>
    <submittedName>
        <fullName evidence="7">Ribose transport system permease protein</fullName>
    </submittedName>
</protein>
<name>A0A2W7MW78_9RHOB</name>
<feature type="transmembrane region" description="Helical" evidence="6">
    <location>
        <begin position="125"/>
        <end position="146"/>
    </location>
</feature>
<dbReference type="RefSeq" id="WP_111538752.1">
    <property type="nucleotide sequence ID" value="NZ_QKZL01000026.1"/>
</dbReference>
<feature type="transmembrane region" description="Helical" evidence="6">
    <location>
        <begin position="273"/>
        <end position="292"/>
    </location>
</feature>
<evidence type="ECO:0000256" key="6">
    <source>
        <dbReference type="SAM" id="Phobius"/>
    </source>
</evidence>
<dbReference type="Pfam" id="PF02653">
    <property type="entry name" value="BPD_transp_2"/>
    <property type="match status" value="1"/>
</dbReference>
<keyword evidence="8" id="KW-1185">Reference proteome</keyword>
<reference evidence="7 8" key="1">
    <citation type="submission" date="2018-06" db="EMBL/GenBank/DDBJ databases">
        <title>Genomic Encyclopedia of Archaeal and Bacterial Type Strains, Phase II (KMG-II): from individual species to whole genera.</title>
        <authorList>
            <person name="Goeker M."/>
        </authorList>
    </citation>
    <scope>NUCLEOTIDE SEQUENCE [LARGE SCALE GENOMIC DNA]</scope>
    <source>
        <strain evidence="7 8">DSM 22009</strain>
    </source>
</reference>
<evidence type="ECO:0000313" key="7">
    <source>
        <dbReference type="EMBL" id="PZX12188.1"/>
    </source>
</evidence>
<proteinExistence type="predicted"/>
<evidence type="ECO:0000256" key="2">
    <source>
        <dbReference type="ARBA" id="ARBA00022475"/>
    </source>
</evidence>
<dbReference type="GO" id="GO:0022857">
    <property type="term" value="F:transmembrane transporter activity"/>
    <property type="evidence" value="ECO:0007669"/>
    <property type="project" value="InterPro"/>
</dbReference>
<feature type="transmembrane region" description="Helical" evidence="6">
    <location>
        <begin position="21"/>
        <end position="39"/>
    </location>
</feature>
<sequence length="343" mass="35701">MARRNIPFLRAQRLEQEALTLGIAALIALALAIWTSAFLNGNNLASLQTAIAPNLIVATGMMTLFLIGRFDLSVGAVMGLAGIATAWALGAGASTPLACLAGLAVGLGIGALNGLFVAGLGINHLIVTLGVLYMTRGIIEVVMSGQKLAGFTGFPEGFTALGRFEAGGLQGMFIGAVILLLLMELMFRATGTGRNLLFLGGNPDAARTIGIRRRRVEFLCFVVSGGLAAVAGILATSRVGMANRYMGEGLEMQIFIACLIGGGSIAGGKGSYVGAFAGVLFISLLTNAFNLLSVPSEWQSIVVGGVLVLVVIADAIMTLRKQNRSWGSILGISRFDRILRAKR</sequence>
<dbReference type="GO" id="GO:0005886">
    <property type="term" value="C:plasma membrane"/>
    <property type="evidence" value="ECO:0007669"/>
    <property type="project" value="UniProtKB-SubCell"/>
</dbReference>
<evidence type="ECO:0000313" key="8">
    <source>
        <dbReference type="Proteomes" id="UP000248916"/>
    </source>
</evidence>
<feature type="transmembrane region" description="Helical" evidence="6">
    <location>
        <begin position="298"/>
        <end position="319"/>
    </location>
</feature>
<accession>A0A2W7MW78</accession>
<dbReference type="EMBL" id="QKZL01000026">
    <property type="protein sequence ID" value="PZX12188.1"/>
    <property type="molecule type" value="Genomic_DNA"/>
</dbReference>
<comment type="caution">
    <text evidence="7">The sequence shown here is derived from an EMBL/GenBank/DDBJ whole genome shotgun (WGS) entry which is preliminary data.</text>
</comment>
<dbReference type="OrthoDB" id="192433at2"/>
<feature type="transmembrane region" description="Helical" evidence="6">
    <location>
        <begin position="216"/>
        <end position="237"/>
    </location>
</feature>
<organism evidence="7 8">
    <name type="scientific">Palleronia aestuarii</name>
    <dbReference type="NCBI Taxonomy" id="568105"/>
    <lineage>
        <taxon>Bacteria</taxon>
        <taxon>Pseudomonadati</taxon>
        <taxon>Pseudomonadota</taxon>
        <taxon>Alphaproteobacteria</taxon>
        <taxon>Rhodobacterales</taxon>
        <taxon>Roseobacteraceae</taxon>
        <taxon>Palleronia</taxon>
    </lineage>
</organism>
<keyword evidence="2" id="KW-1003">Cell membrane</keyword>
<evidence type="ECO:0000256" key="4">
    <source>
        <dbReference type="ARBA" id="ARBA00022989"/>
    </source>
</evidence>
<dbReference type="PANTHER" id="PTHR32196">
    <property type="entry name" value="ABC TRANSPORTER PERMEASE PROTEIN YPHD-RELATED-RELATED"/>
    <property type="match status" value="1"/>
</dbReference>
<evidence type="ECO:0000256" key="1">
    <source>
        <dbReference type="ARBA" id="ARBA00004651"/>
    </source>
</evidence>
<evidence type="ECO:0000256" key="3">
    <source>
        <dbReference type="ARBA" id="ARBA00022692"/>
    </source>
</evidence>